<dbReference type="Proteomes" id="UP000011761">
    <property type="component" value="Unassembled WGS sequence"/>
</dbReference>
<feature type="region of interest" description="Disordered" evidence="3">
    <location>
        <begin position="787"/>
        <end position="837"/>
    </location>
</feature>
<feature type="region of interest" description="Disordered" evidence="3">
    <location>
        <begin position="727"/>
        <end position="761"/>
    </location>
</feature>
<protein>
    <recommendedName>
        <fullName evidence="8">Dynamin-type G domain-containing protein</fullName>
    </recommendedName>
</protein>
<evidence type="ECO:0000256" key="1">
    <source>
        <dbReference type="ARBA" id="ARBA00022741"/>
    </source>
</evidence>
<dbReference type="GO" id="GO:0008017">
    <property type="term" value="F:microtubule binding"/>
    <property type="evidence" value="ECO:0007669"/>
    <property type="project" value="TreeGrafter"/>
</dbReference>
<dbReference type="STRING" id="717646.M2LLW8"/>
<dbReference type="GO" id="GO:0048312">
    <property type="term" value="P:intracellular distribution of mitochondria"/>
    <property type="evidence" value="ECO:0007669"/>
    <property type="project" value="TreeGrafter"/>
</dbReference>
<sequence length="837" mass="92399">MPNDANALNQLLSSDQADLLNAIDRLRDHGLQRELDLPQLIVCGNQSAGKSSVLEAISRVRFPAGDKCVTRFALEIVLRRAPAESMRVSLVAANDKDKDYVSAFDAELPKLEDFADVVAKASEHLLASRAVDEPSGYSKHKLRVEISGPKQINVTLVDLPGLIQATSSEQGDGDIALVQSISERYMQSPKSIILAVMEAPVDAETQPIFQLARRVDPKGERTLGILTKPDRLELGKEGRILRLIRNEDIPLALGWHVVKNREHAKRDVSPEKRDALEQDFFSSAPWMSLPPDLCGVTTLRTKLARTLHQSVARSLPKLIEDVEGHIKKSDQIAQKLGSPRPDYRQQLTFLGAIQQRVSKLVNEGLKAEYDDVFFSDMGALSGQCKPLRKRLRYLTDIFAEDMQQHGMRYPVNVAEDPGRQAHASNKLPGSSAITKLERGDKTIPLDEASYIMALEAFIQDNKGLELDGHYSPSLVGKLLLVQTSPWETITERYIHDCWLAVEDFFLLVLDDCTSKHTASAIQDNLTKDKMETARVQLDYKVQELLAPSRTNTPITKNPMYLARERAILGKTHEWGVNSNDSAQTGVVQLRAQVQALYDVVLSTFVDNVLVLAVENCLVRSLQSWLTTNDVLGIDEKTLHAVTAEPAHVVQLREHNSTLLDTLREVRLVFKKAAPYSAVRPALSFTQAPSVSPLDADTVDDRPFVGAEDKSRVNFVPAAAVQEFSASRLPATTSSQQSATQLNANGHTSRQPSSAPGLVFPSGPTNFTAHPFADFLSGNSKEFGYGNVPSNRSNFFDQNLDDARRSESEGVHSSKSLSGTPRSGNGREPATPDNQHRR</sequence>
<name>M2LLW8_BAUPA</name>
<feature type="compositionally biased region" description="Polar residues" evidence="3">
    <location>
        <begin position="787"/>
        <end position="796"/>
    </location>
</feature>
<feature type="compositionally biased region" description="Basic and acidic residues" evidence="3">
    <location>
        <begin position="800"/>
        <end position="811"/>
    </location>
</feature>
<dbReference type="InterPro" id="IPR000375">
    <property type="entry name" value="Dynamin_stalk"/>
</dbReference>
<dbReference type="SMART" id="SM00053">
    <property type="entry name" value="DYNc"/>
    <property type="match status" value="1"/>
</dbReference>
<gene>
    <name evidence="6" type="ORF">BAUCODRAFT_123770</name>
</gene>
<dbReference type="InterPro" id="IPR045063">
    <property type="entry name" value="Dynamin_N"/>
</dbReference>
<dbReference type="KEGG" id="bcom:BAUCODRAFT_123770"/>
<evidence type="ECO:0000256" key="3">
    <source>
        <dbReference type="SAM" id="MobiDB-lite"/>
    </source>
</evidence>
<dbReference type="GO" id="GO:0005739">
    <property type="term" value="C:mitochondrion"/>
    <property type="evidence" value="ECO:0007669"/>
    <property type="project" value="TreeGrafter"/>
</dbReference>
<dbReference type="GO" id="GO:0003924">
    <property type="term" value="F:GTPase activity"/>
    <property type="evidence" value="ECO:0007669"/>
    <property type="project" value="InterPro"/>
</dbReference>
<dbReference type="InterPro" id="IPR001401">
    <property type="entry name" value="Dynamin_GTPase"/>
</dbReference>
<dbReference type="GeneID" id="19107813"/>
<dbReference type="AlphaFoldDB" id="M2LLW8"/>
<dbReference type="OrthoDB" id="415706at2759"/>
<keyword evidence="7" id="KW-1185">Reference proteome</keyword>
<dbReference type="InterPro" id="IPR022812">
    <property type="entry name" value="Dynamin"/>
</dbReference>
<evidence type="ECO:0000256" key="2">
    <source>
        <dbReference type="ARBA" id="ARBA00023134"/>
    </source>
</evidence>
<feature type="domain" description="Dynamin-type G" evidence="5">
    <location>
        <begin position="34"/>
        <end position="316"/>
    </location>
</feature>
<organism evidence="6 7">
    <name type="scientific">Baudoinia panamericana (strain UAMH 10762)</name>
    <name type="common">Angels' share fungus</name>
    <name type="synonym">Baudoinia compniacensis (strain UAMH 10762)</name>
    <dbReference type="NCBI Taxonomy" id="717646"/>
    <lineage>
        <taxon>Eukaryota</taxon>
        <taxon>Fungi</taxon>
        <taxon>Dikarya</taxon>
        <taxon>Ascomycota</taxon>
        <taxon>Pezizomycotina</taxon>
        <taxon>Dothideomycetes</taxon>
        <taxon>Dothideomycetidae</taxon>
        <taxon>Mycosphaerellales</taxon>
        <taxon>Teratosphaeriaceae</taxon>
        <taxon>Baudoinia</taxon>
    </lineage>
</organism>
<evidence type="ECO:0000313" key="7">
    <source>
        <dbReference type="Proteomes" id="UP000011761"/>
    </source>
</evidence>
<dbReference type="PROSITE" id="PS51388">
    <property type="entry name" value="GED"/>
    <property type="match status" value="1"/>
</dbReference>
<dbReference type="GO" id="GO:0016020">
    <property type="term" value="C:membrane"/>
    <property type="evidence" value="ECO:0007669"/>
    <property type="project" value="TreeGrafter"/>
</dbReference>
<dbReference type="eggNOG" id="KOG0446">
    <property type="taxonomic scope" value="Eukaryota"/>
</dbReference>
<dbReference type="InterPro" id="IPR020850">
    <property type="entry name" value="GED_dom"/>
</dbReference>
<feature type="compositionally biased region" description="Polar residues" evidence="3">
    <location>
        <begin position="729"/>
        <end position="753"/>
    </location>
</feature>
<dbReference type="SUPFAM" id="SSF52540">
    <property type="entry name" value="P-loop containing nucleoside triphosphate hydrolases"/>
    <property type="match status" value="1"/>
</dbReference>
<dbReference type="GO" id="GO:0006897">
    <property type="term" value="P:endocytosis"/>
    <property type="evidence" value="ECO:0007669"/>
    <property type="project" value="TreeGrafter"/>
</dbReference>
<evidence type="ECO:0000259" key="5">
    <source>
        <dbReference type="PROSITE" id="PS51718"/>
    </source>
</evidence>
<evidence type="ECO:0008006" key="8">
    <source>
        <dbReference type="Google" id="ProtNLM"/>
    </source>
</evidence>
<dbReference type="Pfam" id="PF01031">
    <property type="entry name" value="Dynamin_M"/>
    <property type="match status" value="1"/>
</dbReference>
<dbReference type="PANTHER" id="PTHR11566:SF21">
    <property type="entry name" value="DYNAMIN RELATED PROTEIN 1, ISOFORM A"/>
    <property type="match status" value="1"/>
</dbReference>
<dbReference type="CDD" id="cd08771">
    <property type="entry name" value="DLP_1"/>
    <property type="match status" value="1"/>
</dbReference>
<dbReference type="GO" id="GO:0016559">
    <property type="term" value="P:peroxisome fission"/>
    <property type="evidence" value="ECO:0007669"/>
    <property type="project" value="TreeGrafter"/>
</dbReference>
<dbReference type="GO" id="GO:0005525">
    <property type="term" value="F:GTP binding"/>
    <property type="evidence" value="ECO:0007669"/>
    <property type="project" value="InterPro"/>
</dbReference>
<dbReference type="HOGENOM" id="CLU_008964_7_3_1"/>
<proteinExistence type="predicted"/>
<dbReference type="PRINTS" id="PR00195">
    <property type="entry name" value="DYNAMIN"/>
</dbReference>
<keyword evidence="2" id="KW-0342">GTP-binding</keyword>
<feature type="compositionally biased region" description="Polar residues" evidence="3">
    <location>
        <begin position="812"/>
        <end position="822"/>
    </location>
</feature>
<dbReference type="RefSeq" id="XP_007677835.1">
    <property type="nucleotide sequence ID" value="XM_007679645.1"/>
</dbReference>
<accession>M2LLW8</accession>
<evidence type="ECO:0000259" key="4">
    <source>
        <dbReference type="PROSITE" id="PS51388"/>
    </source>
</evidence>
<dbReference type="Gene3D" id="3.40.50.300">
    <property type="entry name" value="P-loop containing nucleotide triphosphate hydrolases"/>
    <property type="match status" value="1"/>
</dbReference>
<dbReference type="Gene3D" id="1.20.120.1240">
    <property type="entry name" value="Dynamin, middle domain"/>
    <property type="match status" value="1"/>
</dbReference>
<dbReference type="EMBL" id="KB445557">
    <property type="protein sequence ID" value="EMC95312.1"/>
    <property type="molecule type" value="Genomic_DNA"/>
</dbReference>
<dbReference type="GO" id="GO:0000266">
    <property type="term" value="P:mitochondrial fission"/>
    <property type="evidence" value="ECO:0007669"/>
    <property type="project" value="TreeGrafter"/>
</dbReference>
<dbReference type="GO" id="GO:0005874">
    <property type="term" value="C:microtubule"/>
    <property type="evidence" value="ECO:0007669"/>
    <property type="project" value="TreeGrafter"/>
</dbReference>
<reference evidence="6 7" key="1">
    <citation type="journal article" date="2012" name="PLoS Pathog.">
        <title>Diverse lifestyles and strategies of plant pathogenesis encoded in the genomes of eighteen Dothideomycetes fungi.</title>
        <authorList>
            <person name="Ohm R.A."/>
            <person name="Feau N."/>
            <person name="Henrissat B."/>
            <person name="Schoch C.L."/>
            <person name="Horwitz B.A."/>
            <person name="Barry K.W."/>
            <person name="Condon B.J."/>
            <person name="Copeland A.C."/>
            <person name="Dhillon B."/>
            <person name="Glaser F."/>
            <person name="Hesse C.N."/>
            <person name="Kosti I."/>
            <person name="LaButti K."/>
            <person name="Lindquist E.A."/>
            <person name="Lucas S."/>
            <person name="Salamov A.A."/>
            <person name="Bradshaw R.E."/>
            <person name="Ciuffetti L."/>
            <person name="Hamelin R.C."/>
            <person name="Kema G.H.J."/>
            <person name="Lawrence C."/>
            <person name="Scott J.A."/>
            <person name="Spatafora J.W."/>
            <person name="Turgeon B.G."/>
            <person name="de Wit P.J.G.M."/>
            <person name="Zhong S."/>
            <person name="Goodwin S.B."/>
            <person name="Grigoriev I.V."/>
        </authorList>
    </citation>
    <scope>NUCLEOTIDE SEQUENCE [LARGE SCALE GENOMIC DNA]</scope>
    <source>
        <strain evidence="6 7">UAMH 10762</strain>
    </source>
</reference>
<keyword evidence="1" id="KW-0547">Nucleotide-binding</keyword>
<dbReference type="PANTHER" id="PTHR11566">
    <property type="entry name" value="DYNAMIN"/>
    <property type="match status" value="1"/>
</dbReference>
<evidence type="ECO:0000313" key="6">
    <source>
        <dbReference type="EMBL" id="EMC95312.1"/>
    </source>
</evidence>
<feature type="domain" description="GED" evidence="4">
    <location>
        <begin position="586"/>
        <end position="677"/>
    </location>
</feature>
<dbReference type="PROSITE" id="PS51718">
    <property type="entry name" value="G_DYNAMIN_2"/>
    <property type="match status" value="1"/>
</dbReference>
<dbReference type="InterPro" id="IPR027417">
    <property type="entry name" value="P-loop_NTPase"/>
</dbReference>
<dbReference type="InterPro" id="IPR030381">
    <property type="entry name" value="G_DYNAMIN_dom"/>
</dbReference>
<dbReference type="Pfam" id="PF00350">
    <property type="entry name" value="Dynamin_N"/>
    <property type="match status" value="1"/>
</dbReference>